<dbReference type="Gene3D" id="3.40.250.10">
    <property type="entry name" value="Rhodanese-like domain"/>
    <property type="match status" value="1"/>
</dbReference>
<name>A0A0D2MPJ4_9CHLO</name>
<reference evidence="9 10" key="1">
    <citation type="journal article" date="2013" name="BMC Genomics">
        <title>Reconstruction of the lipid metabolism for the microalga Monoraphidium neglectum from its genome sequence reveals characteristics suitable for biofuel production.</title>
        <authorList>
            <person name="Bogen C."/>
            <person name="Al-Dilaimi A."/>
            <person name="Albersmeier A."/>
            <person name="Wichmann J."/>
            <person name="Grundmann M."/>
            <person name="Rupp O."/>
            <person name="Lauersen K.J."/>
            <person name="Blifernez-Klassen O."/>
            <person name="Kalinowski J."/>
            <person name="Goesmann A."/>
            <person name="Mussgnug J.H."/>
            <person name="Kruse O."/>
        </authorList>
    </citation>
    <scope>NUCLEOTIDE SEQUENCE [LARGE SCALE GENOMIC DNA]</scope>
    <source>
        <strain evidence="9 10">SAG 48.87</strain>
    </source>
</reference>
<dbReference type="InterPro" id="IPR001763">
    <property type="entry name" value="Rhodanese-like_dom"/>
</dbReference>
<feature type="domain" description="Rhodanese" evidence="8">
    <location>
        <begin position="549"/>
        <end position="613"/>
    </location>
</feature>
<dbReference type="Pfam" id="PF00004">
    <property type="entry name" value="AAA"/>
    <property type="match status" value="1"/>
</dbReference>
<dbReference type="PANTHER" id="PTHR32429:SF11">
    <property type="entry name" value="RIBULOSE BISPHOSPHATE CARBOXYLASE_OXYGENASE ACTIVASE, CHLOROPLASTIC"/>
    <property type="match status" value="1"/>
</dbReference>
<evidence type="ECO:0000256" key="6">
    <source>
        <dbReference type="RuleBase" id="RU369045"/>
    </source>
</evidence>
<dbReference type="Pfam" id="PF21228">
    <property type="entry name" value="RuBisCO_activase_AAA_helical"/>
    <property type="match status" value="1"/>
</dbReference>
<comment type="function">
    <text evidence="4 6">Activation of RuBisCO (ribulose-1,5-bisphosphate carboxylase/oxygenase; EC 4.1.1.39) involves the ATP-dependent carboxylation of the epsilon-amino group of lysine leading to a carbamate structure.</text>
</comment>
<sequence length="656" mass="69995">MRGAQRTHQQRAANANANGARHNAAQHLKTSLHALRAARRRVGRVAAGEQAEVAVLGGEDFIYSQQSGVREELFKGSVLGVDADVAQSAFRQTELQCLVHLPDGLEPPQRFLERVAVHFARNVLSGAGDIPGQVPLVLGIWGPKGAGKTFNLELCLKKMGVSPVCLSAGELEDEWAGEPGRRLRERYSFAARVASSTGRATCLVISDLDAGVGTFAHTRNTVNTQILQGTLMSLSDDPLSVSTGQEWAAVRGRVRVPIYVTANDLTCLYAPLVREGRMDKFYFEPDRLEMAGALQHLFDPHLSRPQVEAVLDAFPGQPMDFFGALKSRLADAAVRGWLNGSPQGAEAAIADLIRQQQQRRPGARRGGGGGPRVELQATLEAVLAAGHDLAREQQAVLDLQLSKQYMPGVDDSPEAVEAQQQKWRRRRWGSRPTRQEAEAGASERAAAAAAARGRAAAAEGLGAYWESLAQNSWVTSSEEEQLSSDSEERRPAADEQRQHMDSSGSGNGGGNSSPKSATGAGVGGDAAAAAVSPGGWPLVTPDDLAAALRSKSAVVLDVRTARDWEWGKIKGAAHCPFIESKGSSLSPTIERNPRFLDHAKSKAPDKGRHVIVYGPGRAQTAEEGAVFVSKELFVSLAPGAAGGEEWQGRGRGLLGV</sequence>
<proteinExistence type="inferred from homology"/>
<dbReference type="PROSITE" id="PS50206">
    <property type="entry name" value="RHODANESE_3"/>
    <property type="match status" value="1"/>
</dbReference>
<evidence type="ECO:0000313" key="10">
    <source>
        <dbReference type="Proteomes" id="UP000054498"/>
    </source>
</evidence>
<comment type="similarity">
    <text evidence="5 6">Belongs to the RuBisCO activase family.</text>
</comment>
<dbReference type="GO" id="GO:0016887">
    <property type="term" value="F:ATP hydrolysis activity"/>
    <property type="evidence" value="ECO:0007669"/>
    <property type="project" value="UniProtKB-UniRule"/>
</dbReference>
<dbReference type="Gene3D" id="1.10.8.1070">
    <property type="match status" value="1"/>
</dbReference>
<dbReference type="Proteomes" id="UP000054498">
    <property type="component" value="Unassembled WGS sequence"/>
</dbReference>
<evidence type="ECO:0000256" key="3">
    <source>
        <dbReference type="ARBA" id="ARBA00022840"/>
    </source>
</evidence>
<keyword evidence="2 6" id="KW-0547">Nucleotide-binding</keyword>
<dbReference type="GO" id="GO:0009570">
    <property type="term" value="C:chloroplast stroma"/>
    <property type="evidence" value="ECO:0007669"/>
    <property type="project" value="UniProtKB-SubCell"/>
</dbReference>
<feature type="region of interest" description="Disordered" evidence="7">
    <location>
        <begin position="1"/>
        <end position="24"/>
    </location>
</feature>
<evidence type="ECO:0000313" key="9">
    <source>
        <dbReference type="EMBL" id="KIZ04590.1"/>
    </source>
</evidence>
<evidence type="ECO:0000256" key="2">
    <source>
        <dbReference type="ARBA" id="ARBA00022741"/>
    </source>
</evidence>
<accession>A0A0D2MPJ4</accession>
<dbReference type="InterPro" id="IPR027417">
    <property type="entry name" value="P-loop_NTPase"/>
</dbReference>
<dbReference type="STRING" id="145388.A0A0D2MPJ4"/>
<feature type="region of interest" description="Disordered" evidence="7">
    <location>
        <begin position="475"/>
        <end position="530"/>
    </location>
</feature>
<organism evidence="9 10">
    <name type="scientific">Monoraphidium neglectum</name>
    <dbReference type="NCBI Taxonomy" id="145388"/>
    <lineage>
        <taxon>Eukaryota</taxon>
        <taxon>Viridiplantae</taxon>
        <taxon>Chlorophyta</taxon>
        <taxon>core chlorophytes</taxon>
        <taxon>Chlorophyceae</taxon>
        <taxon>CS clade</taxon>
        <taxon>Sphaeropleales</taxon>
        <taxon>Selenastraceae</taxon>
        <taxon>Monoraphidium</taxon>
    </lineage>
</organism>
<feature type="compositionally biased region" description="Basic and acidic residues" evidence="7">
    <location>
        <begin position="486"/>
        <end position="500"/>
    </location>
</feature>
<dbReference type="GO" id="GO:0005524">
    <property type="term" value="F:ATP binding"/>
    <property type="evidence" value="ECO:0007669"/>
    <property type="project" value="UniProtKB-UniRule"/>
</dbReference>
<keyword evidence="6" id="KW-0150">Chloroplast</keyword>
<dbReference type="GO" id="GO:0046863">
    <property type="term" value="F:ribulose-1,5-bisphosphate carboxylase/oxygenase activator activity"/>
    <property type="evidence" value="ECO:0007669"/>
    <property type="project" value="UniProtKB-UniRule"/>
</dbReference>
<dbReference type="InterPro" id="IPR048571">
    <property type="entry name" value="RuBisCO_activase_AAA_helical"/>
</dbReference>
<dbReference type="KEGG" id="mng:MNEG_3366"/>
<dbReference type="CDD" id="cd00158">
    <property type="entry name" value="RHOD"/>
    <property type="match status" value="1"/>
</dbReference>
<dbReference type="SUPFAM" id="SSF52540">
    <property type="entry name" value="P-loop containing nucleoside triphosphate hydrolases"/>
    <property type="match status" value="1"/>
</dbReference>
<evidence type="ECO:0000259" key="8">
    <source>
        <dbReference type="PROSITE" id="PS50206"/>
    </source>
</evidence>
<dbReference type="GeneID" id="25736244"/>
<protein>
    <recommendedName>
        <fullName evidence="6">Ribulose bisphosphate carboxylase/oxygenase activase, chloroplastic</fullName>
        <shortName evidence="6">RA</shortName>
        <shortName evidence="6">RuBisCO activase</shortName>
    </recommendedName>
</protein>
<comment type="subcellular location">
    <subcellularLocation>
        <location evidence="1 6">Plastid</location>
        <location evidence="1 6">Chloroplast stroma</location>
    </subcellularLocation>
</comment>
<evidence type="ECO:0000256" key="4">
    <source>
        <dbReference type="ARBA" id="ARBA00025556"/>
    </source>
</evidence>
<dbReference type="AlphaFoldDB" id="A0A0D2MPJ4"/>
<feature type="region of interest" description="Disordered" evidence="7">
    <location>
        <begin position="406"/>
        <end position="445"/>
    </location>
</feature>
<evidence type="ECO:0000256" key="7">
    <source>
        <dbReference type="SAM" id="MobiDB-lite"/>
    </source>
</evidence>
<keyword evidence="10" id="KW-1185">Reference proteome</keyword>
<dbReference type="OrthoDB" id="2014558at2759"/>
<keyword evidence="6" id="KW-0934">Plastid</keyword>
<dbReference type="PANTHER" id="PTHR32429">
    <property type="match status" value="1"/>
</dbReference>
<dbReference type="SUPFAM" id="SSF52821">
    <property type="entry name" value="Rhodanese/Cell cycle control phosphatase"/>
    <property type="match status" value="1"/>
</dbReference>
<evidence type="ECO:0000256" key="1">
    <source>
        <dbReference type="ARBA" id="ARBA00004470"/>
    </source>
</evidence>
<dbReference type="Gene3D" id="3.40.50.300">
    <property type="entry name" value="P-loop containing nucleotide triphosphate hydrolases"/>
    <property type="match status" value="1"/>
</dbReference>
<gene>
    <name evidence="9" type="ORF">MNEG_3366</name>
</gene>
<dbReference type="RefSeq" id="XP_013903609.1">
    <property type="nucleotide sequence ID" value="XM_014048155.1"/>
</dbReference>
<dbReference type="Pfam" id="PF00581">
    <property type="entry name" value="Rhodanese"/>
    <property type="match status" value="1"/>
</dbReference>
<evidence type="ECO:0000256" key="5">
    <source>
        <dbReference type="ARBA" id="ARBA00025781"/>
    </source>
</evidence>
<dbReference type="InterPro" id="IPR044960">
    <property type="entry name" value="RCA-like"/>
</dbReference>
<dbReference type="InterPro" id="IPR003959">
    <property type="entry name" value="ATPase_AAA_core"/>
</dbReference>
<dbReference type="InterPro" id="IPR036873">
    <property type="entry name" value="Rhodanese-like_dom_sf"/>
</dbReference>
<dbReference type="EMBL" id="KK100641">
    <property type="protein sequence ID" value="KIZ04590.1"/>
    <property type="molecule type" value="Genomic_DNA"/>
</dbReference>
<keyword evidence="3 6" id="KW-0067">ATP-binding</keyword>